<dbReference type="PANTHER" id="PTHR34130:SF3">
    <property type="entry name" value="DUF1645 FAMILY PROTEIN"/>
    <property type="match status" value="1"/>
</dbReference>
<feature type="compositionally biased region" description="Low complexity" evidence="1">
    <location>
        <begin position="181"/>
        <end position="201"/>
    </location>
</feature>
<feature type="region of interest" description="Disordered" evidence="1">
    <location>
        <begin position="142"/>
        <end position="212"/>
    </location>
</feature>
<sequence>MEASSFPIIPLLLPFPFPSVDGDEDQYPISPKITTSTTHTPTAHDGEEVENDDEEDTLSLCDLPLHNSNNDINHIAAAASPDMNNDDEDGFEFSREYSFTADHLLGLDSTNKDNNNNNGNSTIVFCGKLIAHRQLAAVQQQQQQRQDGVVLVSNEKKRKQEEQGNKKKKQSGRIFPWNMKSFSTSSSSSSSNSSSNSSCSSPVKKKGGRIAGRSSSRGYLCLAFGMEWKFPVRSMDLKDIKRRQSRRSFTSLDFDVSTSSASSSMLPDDNSTAVGAKSGKGLWCLIRVLAGARP</sequence>
<accession>A0AAV2DM25</accession>
<organism evidence="3 4">
    <name type="scientific">Linum trigynum</name>
    <dbReference type="NCBI Taxonomy" id="586398"/>
    <lineage>
        <taxon>Eukaryota</taxon>
        <taxon>Viridiplantae</taxon>
        <taxon>Streptophyta</taxon>
        <taxon>Embryophyta</taxon>
        <taxon>Tracheophyta</taxon>
        <taxon>Spermatophyta</taxon>
        <taxon>Magnoliopsida</taxon>
        <taxon>eudicotyledons</taxon>
        <taxon>Gunneridae</taxon>
        <taxon>Pentapetalae</taxon>
        <taxon>rosids</taxon>
        <taxon>fabids</taxon>
        <taxon>Malpighiales</taxon>
        <taxon>Linaceae</taxon>
        <taxon>Linum</taxon>
    </lineage>
</organism>
<dbReference type="Proteomes" id="UP001497516">
    <property type="component" value="Chromosome 3"/>
</dbReference>
<name>A0AAV2DM25_9ROSI</name>
<dbReference type="EMBL" id="OZ034816">
    <property type="protein sequence ID" value="CAL1374332.1"/>
    <property type="molecule type" value="Genomic_DNA"/>
</dbReference>
<feature type="compositionally biased region" description="Low complexity" evidence="1">
    <location>
        <begin position="142"/>
        <end position="152"/>
    </location>
</feature>
<feature type="signal peptide" evidence="2">
    <location>
        <begin position="1"/>
        <end position="22"/>
    </location>
</feature>
<evidence type="ECO:0000256" key="2">
    <source>
        <dbReference type="SAM" id="SignalP"/>
    </source>
</evidence>
<keyword evidence="2" id="KW-0732">Signal</keyword>
<feature type="region of interest" description="Disordered" evidence="1">
    <location>
        <begin position="20"/>
        <end position="54"/>
    </location>
</feature>
<protein>
    <submittedName>
        <fullName evidence="3">Uncharacterized protein</fullName>
    </submittedName>
</protein>
<gene>
    <name evidence="3" type="ORF">LTRI10_LOCUS16204</name>
</gene>
<dbReference type="AlphaFoldDB" id="A0AAV2DM25"/>
<feature type="chain" id="PRO_5043617949" evidence="2">
    <location>
        <begin position="23"/>
        <end position="294"/>
    </location>
</feature>
<keyword evidence="4" id="KW-1185">Reference proteome</keyword>
<reference evidence="3 4" key="1">
    <citation type="submission" date="2024-04" db="EMBL/GenBank/DDBJ databases">
        <authorList>
            <person name="Fracassetti M."/>
        </authorList>
    </citation>
    <scope>NUCLEOTIDE SEQUENCE [LARGE SCALE GENOMIC DNA]</scope>
</reference>
<proteinExistence type="predicted"/>
<feature type="compositionally biased region" description="Basic and acidic residues" evidence="1">
    <location>
        <begin position="154"/>
        <end position="165"/>
    </location>
</feature>
<evidence type="ECO:0000313" key="4">
    <source>
        <dbReference type="Proteomes" id="UP001497516"/>
    </source>
</evidence>
<evidence type="ECO:0000313" key="3">
    <source>
        <dbReference type="EMBL" id="CAL1374332.1"/>
    </source>
</evidence>
<feature type="compositionally biased region" description="Low complexity" evidence="1">
    <location>
        <begin position="28"/>
        <end position="41"/>
    </location>
</feature>
<evidence type="ECO:0000256" key="1">
    <source>
        <dbReference type="SAM" id="MobiDB-lite"/>
    </source>
</evidence>
<dbReference type="PANTHER" id="PTHR34130">
    <property type="entry name" value="OS08G0243800 PROTEIN"/>
    <property type="match status" value="1"/>
</dbReference>